<gene>
    <name evidence="2" type="ORF">EJ03DRAFT_28926</name>
</gene>
<dbReference type="OrthoDB" id="67027at2759"/>
<sequence length="144" mass="15890">MCTLITLSNKSRPAVTKNAYPYDTLGNYIFQKPHLLIEALHPHHGKSIWIGGRIAREGNQSLAWLGDAVLAVALKVPWYAGPQTRKYSTNHWSQKITSNKHLAKLAIKHGIPNCCFPTGATVGRKALATAMEALIGAVYLKFRL</sequence>
<dbReference type="AlphaFoldDB" id="A0A6G1LEP1"/>
<evidence type="ECO:0000313" key="2">
    <source>
        <dbReference type="EMBL" id="KAF2771411.1"/>
    </source>
</evidence>
<dbReference type="Gene3D" id="1.10.1520.10">
    <property type="entry name" value="Ribonuclease III domain"/>
    <property type="match status" value="1"/>
</dbReference>
<dbReference type="InterPro" id="IPR036389">
    <property type="entry name" value="RNase_III_sf"/>
</dbReference>
<feature type="domain" description="RNase III" evidence="1">
    <location>
        <begin position="60"/>
        <end position="141"/>
    </location>
</feature>
<name>A0A6G1LEP1_9PEZI</name>
<dbReference type="InterPro" id="IPR000999">
    <property type="entry name" value="RNase_III_dom"/>
</dbReference>
<organism evidence="2 3">
    <name type="scientific">Teratosphaeria nubilosa</name>
    <dbReference type="NCBI Taxonomy" id="161662"/>
    <lineage>
        <taxon>Eukaryota</taxon>
        <taxon>Fungi</taxon>
        <taxon>Dikarya</taxon>
        <taxon>Ascomycota</taxon>
        <taxon>Pezizomycotina</taxon>
        <taxon>Dothideomycetes</taxon>
        <taxon>Dothideomycetidae</taxon>
        <taxon>Mycosphaerellales</taxon>
        <taxon>Teratosphaeriaceae</taxon>
        <taxon>Teratosphaeria</taxon>
    </lineage>
</organism>
<dbReference type="Pfam" id="PF00636">
    <property type="entry name" value="Ribonuclease_3"/>
    <property type="match status" value="1"/>
</dbReference>
<dbReference type="SUPFAM" id="SSF69065">
    <property type="entry name" value="RNase III domain-like"/>
    <property type="match status" value="1"/>
</dbReference>
<dbReference type="EMBL" id="ML995819">
    <property type="protein sequence ID" value="KAF2771411.1"/>
    <property type="molecule type" value="Genomic_DNA"/>
</dbReference>
<reference evidence="2" key="1">
    <citation type="journal article" date="2020" name="Stud. Mycol.">
        <title>101 Dothideomycetes genomes: a test case for predicting lifestyles and emergence of pathogens.</title>
        <authorList>
            <person name="Haridas S."/>
            <person name="Albert R."/>
            <person name="Binder M."/>
            <person name="Bloem J."/>
            <person name="Labutti K."/>
            <person name="Salamov A."/>
            <person name="Andreopoulos B."/>
            <person name="Baker S."/>
            <person name="Barry K."/>
            <person name="Bills G."/>
            <person name="Bluhm B."/>
            <person name="Cannon C."/>
            <person name="Castanera R."/>
            <person name="Culley D."/>
            <person name="Daum C."/>
            <person name="Ezra D."/>
            <person name="Gonzalez J."/>
            <person name="Henrissat B."/>
            <person name="Kuo A."/>
            <person name="Liang C."/>
            <person name="Lipzen A."/>
            <person name="Lutzoni F."/>
            <person name="Magnuson J."/>
            <person name="Mondo S."/>
            <person name="Nolan M."/>
            <person name="Ohm R."/>
            <person name="Pangilinan J."/>
            <person name="Park H.-J."/>
            <person name="Ramirez L."/>
            <person name="Alfaro M."/>
            <person name="Sun H."/>
            <person name="Tritt A."/>
            <person name="Yoshinaga Y."/>
            <person name="Zwiers L.-H."/>
            <person name="Turgeon B."/>
            <person name="Goodwin S."/>
            <person name="Spatafora J."/>
            <person name="Crous P."/>
            <person name="Grigoriev I."/>
        </authorList>
    </citation>
    <scope>NUCLEOTIDE SEQUENCE</scope>
    <source>
        <strain evidence="2">CBS 116005</strain>
    </source>
</reference>
<evidence type="ECO:0000313" key="3">
    <source>
        <dbReference type="Proteomes" id="UP000799436"/>
    </source>
</evidence>
<evidence type="ECO:0000259" key="1">
    <source>
        <dbReference type="Pfam" id="PF00636"/>
    </source>
</evidence>
<dbReference type="GO" id="GO:0006396">
    <property type="term" value="P:RNA processing"/>
    <property type="evidence" value="ECO:0007669"/>
    <property type="project" value="InterPro"/>
</dbReference>
<accession>A0A6G1LEP1</accession>
<dbReference type="CDD" id="cd00593">
    <property type="entry name" value="RIBOc"/>
    <property type="match status" value="1"/>
</dbReference>
<dbReference type="GO" id="GO:0004525">
    <property type="term" value="F:ribonuclease III activity"/>
    <property type="evidence" value="ECO:0007669"/>
    <property type="project" value="InterPro"/>
</dbReference>
<protein>
    <recommendedName>
        <fullName evidence="1">RNase III domain-containing protein</fullName>
    </recommendedName>
</protein>
<proteinExistence type="predicted"/>
<dbReference type="Proteomes" id="UP000799436">
    <property type="component" value="Unassembled WGS sequence"/>
</dbReference>
<keyword evidence="3" id="KW-1185">Reference proteome</keyword>